<proteinExistence type="predicted"/>
<reference evidence="1" key="1">
    <citation type="submission" date="2012-11" db="EMBL/GenBank/DDBJ databases">
        <title>Dependencies among metagenomic species, viruses, plasmids and units of genetic variation.</title>
        <authorList>
            <person name="Nielsen H.B."/>
            <person name="Almeida M."/>
            <person name="Juncker A.S."/>
            <person name="Rasmussen S."/>
            <person name="Li J."/>
            <person name="Sunagawa S."/>
            <person name="Plichta D."/>
            <person name="Gautier L."/>
            <person name="Le Chatelier E."/>
            <person name="Peletier E."/>
            <person name="Bonde I."/>
            <person name="Nielsen T."/>
            <person name="Manichanh C."/>
            <person name="Arumugam M."/>
            <person name="Batto J."/>
            <person name="Santos M.B.Q.D."/>
            <person name="Blom N."/>
            <person name="Borruel N."/>
            <person name="Burgdorf K.S."/>
            <person name="Boumezbeur F."/>
            <person name="Casellas F."/>
            <person name="Dore J."/>
            <person name="Guarner F."/>
            <person name="Hansen T."/>
            <person name="Hildebrand F."/>
            <person name="Kaas R.S."/>
            <person name="Kennedy S."/>
            <person name="Kristiansen K."/>
            <person name="Kultima J.R."/>
            <person name="Leonard P."/>
            <person name="Levenez F."/>
            <person name="Lund O."/>
            <person name="Moumen B."/>
            <person name="Le Paslier D."/>
            <person name="Pons N."/>
            <person name="Pedersen O."/>
            <person name="Prifti E."/>
            <person name="Qin J."/>
            <person name="Raes J."/>
            <person name="Tap J."/>
            <person name="Tims S."/>
            <person name="Ussery D.W."/>
            <person name="Yamada T."/>
            <person name="MetaHit consortium"/>
            <person name="Renault P."/>
            <person name="Sicheritz-Ponten T."/>
            <person name="Bork P."/>
            <person name="Wang J."/>
            <person name="Brunak S."/>
            <person name="Ehrlich S.D."/>
        </authorList>
    </citation>
    <scope>NUCLEOTIDE SEQUENCE [LARGE SCALE GENOMIC DNA]</scope>
</reference>
<dbReference type="RefSeq" id="WP_022430999.1">
    <property type="nucleotide sequence ID" value="NZ_FR899310.1"/>
</dbReference>
<comment type="caution">
    <text evidence="1">The sequence shown here is derived from an EMBL/GenBank/DDBJ whole genome shotgun (WGS) entry which is preliminary data.</text>
</comment>
<name>R7H7D3_9BACT</name>
<evidence type="ECO:0000313" key="1">
    <source>
        <dbReference type="EMBL" id="CDE34117.1"/>
    </source>
</evidence>
<accession>R7H7D3</accession>
<dbReference type="Proteomes" id="UP000018072">
    <property type="component" value="Unassembled WGS sequence"/>
</dbReference>
<dbReference type="STRING" id="1263103.BN741_01901"/>
<protein>
    <submittedName>
        <fullName evidence="1">Uncharacterized protein</fullName>
    </submittedName>
</protein>
<dbReference type="AlphaFoldDB" id="R7H7D3"/>
<organism evidence="1">
    <name type="scientific">Leyella stercorea CAG:629</name>
    <dbReference type="NCBI Taxonomy" id="1263103"/>
    <lineage>
        <taxon>Bacteria</taxon>
        <taxon>Pseudomonadati</taxon>
        <taxon>Bacteroidota</taxon>
        <taxon>Bacteroidia</taxon>
        <taxon>Bacteroidales</taxon>
        <taxon>Prevotellaceae</taxon>
        <taxon>Leyella</taxon>
    </lineage>
</organism>
<sequence length="123" mass="14028">MEATRKQIEITKEARKEIKAAFKCSDMAIWRALSFALDTPLSLRIRKFAMQKGGVLLLLTPAMETIHDKDGYMRQYFENGAMLEADKHTGTVQVFDKDGTVRREVKHCTIEQLYVEQTFAGGL</sequence>
<gene>
    <name evidence="1" type="ORF">BN741_01901</name>
</gene>
<dbReference type="EMBL" id="CBIT010000225">
    <property type="protein sequence ID" value="CDE34117.1"/>
    <property type="molecule type" value="Genomic_DNA"/>
</dbReference>